<dbReference type="InterPro" id="IPR019453">
    <property type="entry name" value="VPS39/TGFA1_Znf"/>
</dbReference>
<gene>
    <name evidence="6" type="ORF">TTHERM_01141590</name>
</gene>
<keyword evidence="2" id="KW-0813">Transport</keyword>
<dbReference type="OrthoDB" id="5325112at2759"/>
<dbReference type="HOGENOM" id="CLU_309853_0_0_1"/>
<dbReference type="InterPro" id="IPR032914">
    <property type="entry name" value="Vam6/VPS39/TRAP1"/>
</dbReference>
<keyword evidence="4" id="KW-0653">Protein transport</keyword>
<protein>
    <submittedName>
        <fullName evidence="6">Transforming growth factor-beta receptor-associated protein, putative</fullName>
    </submittedName>
</protein>
<dbReference type="InterPro" id="IPR001180">
    <property type="entry name" value="CNH_dom"/>
</dbReference>
<dbReference type="GO" id="GO:0005737">
    <property type="term" value="C:cytoplasm"/>
    <property type="evidence" value="ECO:0007669"/>
    <property type="project" value="UniProtKB-SubCell"/>
</dbReference>
<dbReference type="KEGG" id="tet:TTHERM_01141590"/>
<evidence type="ECO:0000256" key="1">
    <source>
        <dbReference type="ARBA" id="ARBA00004496"/>
    </source>
</evidence>
<dbReference type="GeneID" id="7836023"/>
<comment type="subcellular location">
    <subcellularLocation>
        <location evidence="1">Cytoplasm</location>
    </subcellularLocation>
</comment>
<evidence type="ECO:0000313" key="6">
    <source>
        <dbReference type="EMBL" id="EAR82468.1"/>
    </source>
</evidence>
<dbReference type="PROSITE" id="PS50219">
    <property type="entry name" value="CNH"/>
    <property type="match status" value="1"/>
</dbReference>
<dbReference type="OMA" id="QCLECYD"/>
<proteinExistence type="predicted"/>
<dbReference type="Pfam" id="PF10367">
    <property type="entry name" value="zf-Vps39_C"/>
    <property type="match status" value="1"/>
</dbReference>
<dbReference type="Proteomes" id="UP000009168">
    <property type="component" value="Unassembled WGS sequence"/>
</dbReference>
<evidence type="ECO:0000256" key="3">
    <source>
        <dbReference type="ARBA" id="ARBA00022490"/>
    </source>
</evidence>
<dbReference type="PANTHER" id="PTHR12894:SF27">
    <property type="entry name" value="TRANSFORMING GROWTH FACTOR-BETA RECEPTOR-ASSOCIATED PROTEIN 1"/>
    <property type="match status" value="1"/>
</dbReference>
<sequence>MAQMLNKGIEDVYKFKKEIKITNFKINAMDESNNNLYLGDQNGKLYKYTIYRKSTEFLSENPTISKQLCNQKIDLIKALPFGKDLLVIANSQLFHVDGDSLQTKQQINVGSIVNLYLNEASTHKNEVLVQLKNNKLIILEFNINTGEFVSEKQPILSLSDTPLTVAFLANMIYYGTKKEYFRIDLNKKTAPDSLPSMNIAFSPQIKVTDNDELLILVTNNNTGLLIGRDCNLKPRATFEPLVRPIVQIQVQKPYLIILYENCFQIFNMQDSKKMQETEIQLGPAKRIIASQGNIIYATQQKLVMLEEIPFETRINECFKSCKIEEAMAIFSQSVTKDNPSYKDKEEAFNIDAAWNLLQVGKFREASARFENRDSMTYIRDFDIRELLALFRDLIPTDMLGKITFDNLKNIQVIIGRQQDQQVKEFMEREAYEMLVNILERMRIKYSKPQYKQFANQKMTYNISQYTLVRQEKDLELSELQKLIDFALIKVCLKRKEYSKKLCDLFRGKEPINCKYYYDEIHKALLADQIDQKDPQIIAFFYEKFDRIKDALERWKIIGSQMQSKYETPCKETIRILLEQEDSKRIIEYLPWVIKKNYDFARQFFKDVKESVMPPEQMLNLISDGIYQPNEYSLADKLAEIYLEIIITQKKVAESRFHNKLAIIYINNLFNIIPKDTKFEAARLTESGKKIYEKFKAFYTDPNSNYEPSFLLEKVQNSWLIQEEIYFCGKSKKHIEALRKLIVDLNSHSEAENYCLQNNDMTLTTMFHIYMDIYLSAKDLLLNKDKVDITKREEFTNFHQTWLNRINIFLKKYSTHPQLDTLEVLKRIPDDWVLQEFTSQSSGESFTANDGLYSFLTQTISSSLHNRRQVSCAKNLSEMDLQNVKYNLTNAKKAYVRISEEKKCAICHKSIGDKTVCVYPNAVVADQKCVSNGQSLTICPLTNQDFEKTFRG</sequence>
<dbReference type="GO" id="GO:0034058">
    <property type="term" value="P:endosomal vesicle fusion"/>
    <property type="evidence" value="ECO:0007669"/>
    <property type="project" value="TreeGrafter"/>
</dbReference>
<keyword evidence="7" id="KW-1185">Reference proteome</keyword>
<evidence type="ECO:0000256" key="2">
    <source>
        <dbReference type="ARBA" id="ARBA00022448"/>
    </source>
</evidence>
<name>Q22AZ0_TETTS</name>
<feature type="domain" description="CNH" evidence="5">
    <location>
        <begin position="23"/>
        <end position="294"/>
    </location>
</feature>
<keyword evidence="6" id="KW-0675">Receptor</keyword>
<dbReference type="GO" id="GO:0006914">
    <property type="term" value="P:autophagy"/>
    <property type="evidence" value="ECO:0007669"/>
    <property type="project" value="TreeGrafter"/>
</dbReference>
<organism evidence="6 7">
    <name type="scientific">Tetrahymena thermophila (strain SB210)</name>
    <dbReference type="NCBI Taxonomy" id="312017"/>
    <lineage>
        <taxon>Eukaryota</taxon>
        <taxon>Sar</taxon>
        <taxon>Alveolata</taxon>
        <taxon>Ciliophora</taxon>
        <taxon>Intramacronucleata</taxon>
        <taxon>Oligohymenophorea</taxon>
        <taxon>Hymenostomatida</taxon>
        <taxon>Tetrahymenina</taxon>
        <taxon>Tetrahymenidae</taxon>
        <taxon>Tetrahymena</taxon>
    </lineage>
</organism>
<dbReference type="EMBL" id="GG662685">
    <property type="protein sequence ID" value="EAR82468.1"/>
    <property type="molecule type" value="Genomic_DNA"/>
</dbReference>
<evidence type="ECO:0000256" key="4">
    <source>
        <dbReference type="ARBA" id="ARBA00022927"/>
    </source>
</evidence>
<evidence type="ECO:0000313" key="7">
    <source>
        <dbReference type="Proteomes" id="UP000009168"/>
    </source>
</evidence>
<dbReference type="STRING" id="312017.Q22AZ0"/>
<dbReference type="GO" id="GO:0015031">
    <property type="term" value="P:protein transport"/>
    <property type="evidence" value="ECO:0007669"/>
    <property type="project" value="UniProtKB-KW"/>
</dbReference>
<dbReference type="RefSeq" id="XP_001030131.1">
    <property type="nucleotide sequence ID" value="XM_001030131.2"/>
</dbReference>
<dbReference type="Pfam" id="PF00780">
    <property type="entry name" value="CNH"/>
    <property type="match status" value="1"/>
</dbReference>
<dbReference type="InParanoid" id="Q22AZ0"/>
<dbReference type="PANTHER" id="PTHR12894">
    <property type="entry name" value="CNH DOMAIN CONTAINING"/>
    <property type="match status" value="1"/>
</dbReference>
<keyword evidence="3" id="KW-0963">Cytoplasm</keyword>
<dbReference type="AlphaFoldDB" id="Q22AZ0"/>
<evidence type="ECO:0000259" key="5">
    <source>
        <dbReference type="PROSITE" id="PS50219"/>
    </source>
</evidence>
<accession>Q22AZ0</accession>
<reference evidence="7" key="1">
    <citation type="journal article" date="2006" name="PLoS Biol.">
        <title>Macronuclear genome sequence of the ciliate Tetrahymena thermophila, a model eukaryote.</title>
        <authorList>
            <person name="Eisen J.A."/>
            <person name="Coyne R.S."/>
            <person name="Wu M."/>
            <person name="Wu D."/>
            <person name="Thiagarajan M."/>
            <person name="Wortman J.R."/>
            <person name="Badger J.H."/>
            <person name="Ren Q."/>
            <person name="Amedeo P."/>
            <person name="Jones K.M."/>
            <person name="Tallon L.J."/>
            <person name="Delcher A.L."/>
            <person name="Salzberg S.L."/>
            <person name="Silva J.C."/>
            <person name="Haas B.J."/>
            <person name="Majoros W.H."/>
            <person name="Farzad M."/>
            <person name="Carlton J.M."/>
            <person name="Smith R.K. Jr."/>
            <person name="Garg J."/>
            <person name="Pearlman R.E."/>
            <person name="Karrer K.M."/>
            <person name="Sun L."/>
            <person name="Manning G."/>
            <person name="Elde N.C."/>
            <person name="Turkewitz A.P."/>
            <person name="Asai D.J."/>
            <person name="Wilkes D.E."/>
            <person name="Wang Y."/>
            <person name="Cai H."/>
            <person name="Collins K."/>
            <person name="Stewart B.A."/>
            <person name="Lee S.R."/>
            <person name="Wilamowska K."/>
            <person name="Weinberg Z."/>
            <person name="Ruzzo W.L."/>
            <person name="Wloga D."/>
            <person name="Gaertig J."/>
            <person name="Frankel J."/>
            <person name="Tsao C.-C."/>
            <person name="Gorovsky M.A."/>
            <person name="Keeling P.J."/>
            <person name="Waller R.F."/>
            <person name="Patron N.J."/>
            <person name="Cherry J.M."/>
            <person name="Stover N.A."/>
            <person name="Krieger C.J."/>
            <person name="del Toro C."/>
            <person name="Ryder H.F."/>
            <person name="Williamson S.C."/>
            <person name="Barbeau R.A."/>
            <person name="Hamilton E.P."/>
            <person name="Orias E."/>
        </authorList>
    </citation>
    <scope>NUCLEOTIDE SEQUENCE [LARGE SCALE GENOMIC DNA]</scope>
    <source>
        <strain evidence="7">SB210</strain>
    </source>
</reference>
<dbReference type="GO" id="GO:0016020">
    <property type="term" value="C:membrane"/>
    <property type="evidence" value="ECO:0007669"/>
    <property type="project" value="TreeGrafter"/>
</dbReference>
<dbReference type="eggNOG" id="KOG2063">
    <property type="taxonomic scope" value="Eukaryota"/>
</dbReference>